<organism evidence="3 4">
    <name type="scientific">Microbispora bryophytorum subsp. camponoti</name>
    <dbReference type="NCBI Taxonomy" id="1677852"/>
    <lineage>
        <taxon>Bacteria</taxon>
        <taxon>Bacillati</taxon>
        <taxon>Actinomycetota</taxon>
        <taxon>Actinomycetes</taxon>
        <taxon>Streptosporangiales</taxon>
        <taxon>Streptosporangiaceae</taxon>
        <taxon>Microbispora</taxon>
    </lineage>
</organism>
<protein>
    <submittedName>
        <fullName evidence="3">DUF4145 domain-containing protein</fullName>
    </submittedName>
</protein>
<name>A0ABR8LDZ0_9ACTN</name>
<reference evidence="3 4" key="1">
    <citation type="submission" date="2020-09" db="EMBL/GenBank/DDBJ databases">
        <title>Actinomycete isolated from the Camponotus japonicus Mayr.</title>
        <authorList>
            <person name="Gong X."/>
        </authorList>
    </citation>
    <scope>NUCLEOTIDE SEQUENCE [LARGE SCALE GENOMIC DNA]</scope>
    <source>
        <strain evidence="3 4">2C-HV3</strain>
    </source>
</reference>
<feature type="domain" description="DUF4145" evidence="2">
    <location>
        <begin position="89"/>
        <end position="173"/>
    </location>
</feature>
<accession>A0ABR8LDZ0</accession>
<dbReference type="EMBL" id="JACXRZ010000036">
    <property type="protein sequence ID" value="MBD3147865.1"/>
    <property type="molecule type" value="Genomic_DNA"/>
</dbReference>
<keyword evidence="4" id="KW-1185">Reference proteome</keyword>
<evidence type="ECO:0000259" key="2">
    <source>
        <dbReference type="Pfam" id="PF13643"/>
    </source>
</evidence>
<dbReference type="Pfam" id="PF13643">
    <property type="entry name" value="DUF4145"/>
    <property type="match status" value="1"/>
</dbReference>
<sequence length="221" mass="24617">MSLPFLMAICPTCQQPVAAMEDRSVSYYDGEGPPCRFTLMCCSACPQAFVVLQELYAGQHWGQPELMWPTTTRPLHQAIPLKIRKELAEATQCFHAGQYTATAVMVRRVIEGVCRSHNATGTLFKALDNLYDRGLIDKRLLEWAHELRAIGNDGAHFGGKAITREDAEDALTLAEAVLNYMYVFTKQYEEFKQRRAKSAPSSEEGTPEGSAPTRELGPAEE</sequence>
<dbReference type="Proteomes" id="UP000653231">
    <property type="component" value="Unassembled WGS sequence"/>
</dbReference>
<evidence type="ECO:0000313" key="4">
    <source>
        <dbReference type="Proteomes" id="UP000653231"/>
    </source>
</evidence>
<comment type="caution">
    <text evidence="3">The sequence shown here is derived from an EMBL/GenBank/DDBJ whole genome shotgun (WGS) entry which is preliminary data.</text>
</comment>
<dbReference type="InterPro" id="IPR025285">
    <property type="entry name" value="DUF4145"/>
</dbReference>
<evidence type="ECO:0000256" key="1">
    <source>
        <dbReference type="SAM" id="MobiDB-lite"/>
    </source>
</evidence>
<evidence type="ECO:0000313" key="3">
    <source>
        <dbReference type="EMBL" id="MBD3147865.1"/>
    </source>
</evidence>
<dbReference type="RefSeq" id="WP_191055000.1">
    <property type="nucleotide sequence ID" value="NZ_JACXRZ010000036.1"/>
</dbReference>
<proteinExistence type="predicted"/>
<gene>
    <name evidence="3" type="ORF">IEQ31_32495</name>
</gene>
<feature type="region of interest" description="Disordered" evidence="1">
    <location>
        <begin position="193"/>
        <end position="221"/>
    </location>
</feature>